<evidence type="ECO:0000313" key="6">
    <source>
        <dbReference type="EMBL" id="KAB2765777.1"/>
    </source>
</evidence>
<dbReference type="Pfam" id="PF00126">
    <property type="entry name" value="HTH_1"/>
    <property type="match status" value="1"/>
</dbReference>
<evidence type="ECO:0000256" key="4">
    <source>
        <dbReference type="ARBA" id="ARBA00023163"/>
    </source>
</evidence>
<dbReference type="PROSITE" id="PS50931">
    <property type="entry name" value="HTH_LYSR"/>
    <property type="match status" value="1"/>
</dbReference>
<reference evidence="8" key="3">
    <citation type="submission" date="2020-10" db="EMBL/GenBank/DDBJ databases">
        <title>Enrichment of novel Verrucomicrobia, Bacteroidetes and Krumholzibacteria in an oxygen-limited, methane- and iron-fed bioreactor inoculated with Bothnian Sea sediments.</title>
        <authorList>
            <person name="Martins P.D."/>
            <person name="de Jong A."/>
            <person name="Lenstra W.K."/>
            <person name="van Helmond N.A.G.M."/>
            <person name="Slomp C.P."/>
            <person name="Jetten M.S.M."/>
            <person name="Welte C.U."/>
            <person name="Rasigraf O."/>
        </authorList>
    </citation>
    <scope>NUCLEOTIDE SEQUENCE</scope>
    <source>
        <strain evidence="8">MAG47</strain>
    </source>
</reference>
<dbReference type="RefSeq" id="WP_010659334.1">
    <property type="nucleotide sequence ID" value="NZ_CP008819.1"/>
</dbReference>
<dbReference type="GO" id="GO:0003700">
    <property type="term" value="F:DNA-binding transcription factor activity"/>
    <property type="evidence" value="ECO:0007669"/>
    <property type="project" value="InterPro"/>
</dbReference>
<dbReference type="Pfam" id="PF03466">
    <property type="entry name" value="LysR_substrate"/>
    <property type="match status" value="1"/>
</dbReference>
<evidence type="ECO:0000256" key="3">
    <source>
        <dbReference type="ARBA" id="ARBA00023125"/>
    </source>
</evidence>
<dbReference type="InterPro" id="IPR036390">
    <property type="entry name" value="WH_DNA-bd_sf"/>
</dbReference>
<comment type="similarity">
    <text evidence="1">Belongs to the LysR transcriptional regulatory family.</text>
</comment>
<dbReference type="SUPFAM" id="SSF53850">
    <property type="entry name" value="Periplasmic binding protein-like II"/>
    <property type="match status" value="1"/>
</dbReference>
<dbReference type="EMBL" id="WBWS01000020">
    <property type="protein sequence ID" value="KAB2765777.1"/>
    <property type="molecule type" value="Genomic_DNA"/>
</dbReference>
<dbReference type="PANTHER" id="PTHR30126:SF77">
    <property type="entry name" value="TRANSCRIPTIONAL REGULATORY PROTEIN"/>
    <property type="match status" value="1"/>
</dbReference>
<dbReference type="InterPro" id="IPR036388">
    <property type="entry name" value="WH-like_DNA-bd_sf"/>
</dbReference>
<evidence type="ECO:0000313" key="7">
    <source>
        <dbReference type="EMBL" id="KAB2789903.1"/>
    </source>
</evidence>
<dbReference type="KEGG" id="oah:DR92_4105"/>
<dbReference type="GeneID" id="61315568"/>
<dbReference type="CDD" id="cd05466">
    <property type="entry name" value="PBP2_LTTR_substrate"/>
    <property type="match status" value="1"/>
</dbReference>
<dbReference type="Gene3D" id="1.10.10.10">
    <property type="entry name" value="Winged helix-like DNA-binding domain superfamily/Winged helix DNA-binding domain"/>
    <property type="match status" value="1"/>
</dbReference>
<gene>
    <name evidence="6" type="ORF">F9L04_18520</name>
    <name evidence="7" type="ORF">F9L06_25475</name>
    <name evidence="8" type="ORF">IH622_05425</name>
</gene>
<dbReference type="InterPro" id="IPR000847">
    <property type="entry name" value="LysR_HTH_N"/>
</dbReference>
<dbReference type="Proteomes" id="UP000481876">
    <property type="component" value="Unassembled WGS sequence"/>
</dbReference>
<name>A0A011U7B5_BRUAN</name>
<evidence type="ECO:0000313" key="10">
    <source>
        <dbReference type="Proteomes" id="UP000481876"/>
    </source>
</evidence>
<dbReference type="Gene3D" id="3.40.190.10">
    <property type="entry name" value="Periplasmic binding protein-like II"/>
    <property type="match status" value="2"/>
</dbReference>
<comment type="caution">
    <text evidence="7">The sequence shown here is derived from an EMBL/GenBank/DDBJ whole genome shotgun (WGS) entry which is preliminary data.</text>
</comment>
<evidence type="ECO:0000313" key="9">
    <source>
        <dbReference type="Proteomes" id="UP000441102"/>
    </source>
</evidence>
<evidence type="ECO:0000256" key="2">
    <source>
        <dbReference type="ARBA" id="ARBA00023015"/>
    </source>
</evidence>
<evidence type="ECO:0000259" key="5">
    <source>
        <dbReference type="PROSITE" id="PS50931"/>
    </source>
</evidence>
<dbReference type="GO" id="GO:0000976">
    <property type="term" value="F:transcription cis-regulatory region binding"/>
    <property type="evidence" value="ECO:0007669"/>
    <property type="project" value="TreeGrafter"/>
</dbReference>
<dbReference type="Proteomes" id="UP000441102">
    <property type="component" value="Unassembled WGS sequence"/>
</dbReference>
<dbReference type="Proteomes" id="UP000642265">
    <property type="component" value="Unassembled WGS sequence"/>
</dbReference>
<organism evidence="7 9">
    <name type="scientific">Brucella anthropi</name>
    <name type="common">Ochrobactrum anthropi</name>
    <dbReference type="NCBI Taxonomy" id="529"/>
    <lineage>
        <taxon>Bacteria</taxon>
        <taxon>Pseudomonadati</taxon>
        <taxon>Pseudomonadota</taxon>
        <taxon>Alphaproteobacteria</taxon>
        <taxon>Hyphomicrobiales</taxon>
        <taxon>Brucellaceae</taxon>
        <taxon>Brucella/Ochrobactrum group</taxon>
        <taxon>Brucella</taxon>
    </lineage>
</organism>
<evidence type="ECO:0000313" key="8">
    <source>
        <dbReference type="EMBL" id="MBE0560257.1"/>
    </source>
</evidence>
<reference evidence="9 10" key="1">
    <citation type="submission" date="2019-09" db="EMBL/GenBank/DDBJ databases">
        <title>Taxonomic organization of the family Brucellaceae based on a phylogenomic approach.</title>
        <authorList>
            <person name="Leclercq S."/>
            <person name="Cloeckaert A."/>
            <person name="Zygmunt M.S."/>
        </authorList>
    </citation>
    <scope>NUCLEOTIDE SEQUENCE [LARGE SCALE GENOMIC DNA]</scope>
    <source>
        <strain evidence="7 9">CCUG 34461</strain>
        <strain evidence="6 10">LMG 3313</strain>
    </source>
</reference>
<dbReference type="EMBL" id="WBWX01000021">
    <property type="protein sequence ID" value="KAB2789903.1"/>
    <property type="molecule type" value="Genomic_DNA"/>
</dbReference>
<accession>A0A011U7B5</accession>
<proteinExistence type="inferred from homology"/>
<dbReference type="AlphaFoldDB" id="A0A011U7B5"/>
<evidence type="ECO:0000256" key="1">
    <source>
        <dbReference type="ARBA" id="ARBA00009437"/>
    </source>
</evidence>
<keyword evidence="3" id="KW-0238">DNA-binding</keyword>
<sequence length="307" mass="34195">MNIRFLETVIWLSELRNFRATAARLNMTPAAISNRIGAMEQELGFRLFDRDARDVNLTAEGEAFVEGARDVVRRYHDLVESLSPQNGLEGTLKIGIVPSLAMTILPGILDIVRQRYPQIRISITTSSSKGIVQKLEQRELDIVFAIKPEPTPNLRIVDICTFGMFWISRSNQFPGGAEDMLSRDDLLGCNLISYESGSYNYQQIINYFTEERLKDATVHYSNSLTTTINMISAGVGISVIPPVVIQKELRTGELQVLNTNAVFPATSYSAIYLESAATRLITLVANIAREAGRNFSGNFSDSLAYQD</sequence>
<dbReference type="EMBL" id="JACZKO010000016">
    <property type="protein sequence ID" value="MBE0560257.1"/>
    <property type="molecule type" value="Genomic_DNA"/>
</dbReference>
<dbReference type="OMA" id="QINCMSS"/>
<feature type="domain" description="HTH lysR-type" evidence="5">
    <location>
        <begin position="1"/>
        <end position="58"/>
    </location>
</feature>
<dbReference type="InterPro" id="IPR005119">
    <property type="entry name" value="LysR_subst-bd"/>
</dbReference>
<keyword evidence="2" id="KW-0805">Transcription regulation</keyword>
<dbReference type="SUPFAM" id="SSF46785">
    <property type="entry name" value="Winged helix' DNA-binding domain"/>
    <property type="match status" value="1"/>
</dbReference>
<keyword evidence="4" id="KW-0804">Transcription</keyword>
<dbReference type="PANTHER" id="PTHR30126">
    <property type="entry name" value="HTH-TYPE TRANSCRIPTIONAL REGULATOR"/>
    <property type="match status" value="1"/>
</dbReference>
<reference evidence="8" key="2">
    <citation type="submission" date="2020-09" db="EMBL/GenBank/DDBJ databases">
        <authorList>
            <person name="Dalcin Martins P."/>
        </authorList>
    </citation>
    <scope>NUCLEOTIDE SEQUENCE</scope>
    <source>
        <strain evidence="8">MAG47</strain>
    </source>
</reference>
<protein>
    <submittedName>
        <fullName evidence="7">LysR family transcriptional regulator</fullName>
    </submittedName>
</protein>